<reference evidence="9 10" key="1">
    <citation type="submission" date="2019-02" db="EMBL/GenBank/DDBJ databases">
        <title>Prokaryotic population dynamics and viral predation in marine succession experiment using metagenomics: the confinement effect.</title>
        <authorList>
            <person name="Haro-Moreno J.M."/>
            <person name="Rodriguez-Valera F."/>
            <person name="Lopez-Perez M."/>
        </authorList>
    </citation>
    <scope>NUCLEOTIDE SEQUENCE [LARGE SCALE GENOMIC DNA]</scope>
    <source>
        <strain evidence="9">MED-G157</strain>
    </source>
</reference>
<dbReference type="EC" id="6.3.2.1" evidence="8"/>
<dbReference type="Gene3D" id="3.40.50.620">
    <property type="entry name" value="HUPs"/>
    <property type="match status" value="1"/>
</dbReference>
<evidence type="ECO:0000256" key="6">
    <source>
        <dbReference type="ARBA" id="ARBA00022840"/>
    </source>
</evidence>
<dbReference type="InterPro" id="IPR003721">
    <property type="entry name" value="Pantoate_ligase"/>
</dbReference>
<evidence type="ECO:0000256" key="1">
    <source>
        <dbReference type="ARBA" id="ARBA00004990"/>
    </source>
</evidence>
<comment type="subcellular location">
    <subcellularLocation>
        <location evidence="8">Cytoplasm</location>
    </subcellularLocation>
</comment>
<dbReference type="PANTHER" id="PTHR21299:SF1">
    <property type="entry name" value="PANTOATE--BETA-ALANINE LIGASE"/>
    <property type="match status" value="1"/>
</dbReference>
<evidence type="ECO:0000256" key="4">
    <source>
        <dbReference type="ARBA" id="ARBA00022655"/>
    </source>
</evidence>
<evidence type="ECO:0000313" key="10">
    <source>
        <dbReference type="Proteomes" id="UP000316199"/>
    </source>
</evidence>
<dbReference type="NCBIfam" id="TIGR00018">
    <property type="entry name" value="panC"/>
    <property type="match status" value="1"/>
</dbReference>
<comment type="pathway">
    <text evidence="1 8">Cofactor biosynthesis; (R)-pantothenate biosynthesis; (R)-pantothenate from (R)-pantoate and beta-alanine: step 1/1.</text>
</comment>
<feature type="binding site" evidence="8">
    <location>
        <begin position="181"/>
        <end position="184"/>
    </location>
    <ligand>
        <name>ATP</name>
        <dbReference type="ChEBI" id="CHEBI:30616"/>
    </ligand>
</feature>
<dbReference type="SUPFAM" id="SSF52374">
    <property type="entry name" value="Nucleotidylyl transferase"/>
    <property type="match status" value="1"/>
</dbReference>
<comment type="miscellaneous">
    <text evidence="8">The reaction proceeds by a bi uni uni bi ping pong mechanism.</text>
</comment>
<keyword evidence="4 8" id="KW-0566">Pantothenate biosynthesis</keyword>
<feature type="binding site" evidence="8">
    <location>
        <position position="173"/>
    </location>
    <ligand>
        <name>ATP</name>
        <dbReference type="ChEBI" id="CHEBI:30616"/>
    </ligand>
</feature>
<dbReference type="AlphaFoldDB" id="A0A520S4Y9"/>
<keyword evidence="8" id="KW-0963">Cytoplasm</keyword>
<comment type="function">
    <text evidence="8">Catalyzes the condensation of pantoate with beta-alanine in an ATP-dependent reaction via a pantoyl-adenylate intermediate.</text>
</comment>
<keyword evidence="6 8" id="KW-0067">ATP-binding</keyword>
<accession>A0A520S4Y9</accession>
<dbReference type="GO" id="GO:0004592">
    <property type="term" value="F:pantoate-beta-alanine ligase activity"/>
    <property type="evidence" value="ECO:0007669"/>
    <property type="project" value="UniProtKB-UniRule"/>
</dbReference>
<comment type="catalytic activity">
    <reaction evidence="7 8">
        <text>(R)-pantoate + beta-alanine + ATP = (R)-pantothenate + AMP + diphosphate + H(+)</text>
        <dbReference type="Rhea" id="RHEA:10912"/>
        <dbReference type="ChEBI" id="CHEBI:15378"/>
        <dbReference type="ChEBI" id="CHEBI:15980"/>
        <dbReference type="ChEBI" id="CHEBI:29032"/>
        <dbReference type="ChEBI" id="CHEBI:30616"/>
        <dbReference type="ChEBI" id="CHEBI:33019"/>
        <dbReference type="ChEBI" id="CHEBI:57966"/>
        <dbReference type="ChEBI" id="CHEBI:456215"/>
        <dbReference type="EC" id="6.3.2.1"/>
    </reaction>
</comment>
<dbReference type="Gene3D" id="3.30.1300.10">
    <property type="entry name" value="Pantoate-beta-alanine ligase, C-terminal domain"/>
    <property type="match status" value="1"/>
</dbReference>
<evidence type="ECO:0000256" key="2">
    <source>
        <dbReference type="ARBA" id="ARBA00009256"/>
    </source>
</evidence>
<evidence type="ECO:0000256" key="7">
    <source>
        <dbReference type="ARBA" id="ARBA00048258"/>
    </source>
</evidence>
<dbReference type="EMBL" id="SHAG01000002">
    <property type="protein sequence ID" value="RZO77546.1"/>
    <property type="molecule type" value="Genomic_DNA"/>
</dbReference>
<evidence type="ECO:0000313" key="9">
    <source>
        <dbReference type="EMBL" id="RZO77546.1"/>
    </source>
</evidence>
<comment type="subunit">
    <text evidence="8">Homodimer.</text>
</comment>
<comment type="caution">
    <text evidence="9">The sequence shown here is derived from an EMBL/GenBank/DDBJ whole genome shotgun (WGS) entry which is preliminary data.</text>
</comment>
<evidence type="ECO:0000256" key="5">
    <source>
        <dbReference type="ARBA" id="ARBA00022741"/>
    </source>
</evidence>
<evidence type="ECO:0000256" key="3">
    <source>
        <dbReference type="ARBA" id="ARBA00022598"/>
    </source>
</evidence>
<dbReference type="InterPro" id="IPR014729">
    <property type="entry name" value="Rossmann-like_a/b/a_fold"/>
</dbReference>
<gene>
    <name evidence="8 9" type="primary">panC</name>
    <name evidence="9" type="ORF">EVA68_01480</name>
</gene>
<dbReference type="HAMAP" id="MF_00158">
    <property type="entry name" value="PanC"/>
    <property type="match status" value="1"/>
</dbReference>
<dbReference type="Pfam" id="PF02569">
    <property type="entry name" value="Pantoate_ligase"/>
    <property type="match status" value="1"/>
</dbReference>
<feature type="binding site" evidence="8">
    <location>
        <position position="58"/>
    </location>
    <ligand>
        <name>(R)-pantoate</name>
        <dbReference type="ChEBI" id="CHEBI:15980"/>
    </ligand>
</feature>
<feature type="binding site" evidence="8">
    <location>
        <begin position="27"/>
        <end position="34"/>
    </location>
    <ligand>
        <name>ATP</name>
        <dbReference type="ChEBI" id="CHEBI:30616"/>
    </ligand>
</feature>
<dbReference type="InterPro" id="IPR042176">
    <property type="entry name" value="Pantoate_ligase_C"/>
</dbReference>
<feature type="binding site" evidence="8">
    <location>
        <begin position="144"/>
        <end position="147"/>
    </location>
    <ligand>
        <name>ATP</name>
        <dbReference type="ChEBI" id="CHEBI:30616"/>
    </ligand>
</feature>
<keyword evidence="5 8" id="KW-0547">Nucleotide-binding</keyword>
<feature type="active site" description="Proton donor" evidence="8">
    <location>
        <position position="34"/>
    </location>
</feature>
<evidence type="ECO:0000256" key="8">
    <source>
        <dbReference type="HAMAP-Rule" id="MF_00158"/>
    </source>
</evidence>
<sequence>MRVFDSITDFMNKRQSLDGPLGFVPTMGALHDGHESLVKRSLRENKNTVVSIYVNPTQFDSNEDLEAYPETLLKDSEKLEFLGVDALLLPKLTQMYPDSFRYEITEKDFSYEMCGAYRSGHFVGVLTVVMKLLNIVRPNRAYFGEKDYQQYSLIKDMVEAFFLDVEIIPCPIVRDPDGLALSSRNLNLSSCQRIKAPLIYELISSKSSDDEVRLKLTKEGFDVEYVQTKFGRRFIAAKIGTDPSIRLIDNVELMT</sequence>
<keyword evidence="3 8" id="KW-0436">Ligase</keyword>
<dbReference type="UniPathway" id="UPA00028">
    <property type="reaction ID" value="UER00005"/>
</dbReference>
<dbReference type="GO" id="GO:0005829">
    <property type="term" value="C:cytosol"/>
    <property type="evidence" value="ECO:0007669"/>
    <property type="project" value="TreeGrafter"/>
</dbReference>
<organism evidence="9 10">
    <name type="scientific">OM182 bacterium</name>
    <dbReference type="NCBI Taxonomy" id="2510334"/>
    <lineage>
        <taxon>Bacteria</taxon>
        <taxon>Pseudomonadati</taxon>
        <taxon>Pseudomonadota</taxon>
        <taxon>Gammaproteobacteria</taxon>
        <taxon>OMG group</taxon>
        <taxon>OM182 clade</taxon>
    </lineage>
</organism>
<proteinExistence type="inferred from homology"/>
<feature type="binding site" evidence="8">
    <location>
        <position position="150"/>
    </location>
    <ligand>
        <name>(R)-pantoate</name>
        <dbReference type="ChEBI" id="CHEBI:15980"/>
    </ligand>
</feature>
<feature type="binding site" evidence="8">
    <location>
        <position position="58"/>
    </location>
    <ligand>
        <name>beta-alanine</name>
        <dbReference type="ChEBI" id="CHEBI:57966"/>
    </ligand>
</feature>
<dbReference type="PANTHER" id="PTHR21299">
    <property type="entry name" value="CYTIDYLATE KINASE/PANTOATE-BETA-ALANINE LIGASE"/>
    <property type="match status" value="1"/>
</dbReference>
<dbReference type="Proteomes" id="UP000316199">
    <property type="component" value="Unassembled WGS sequence"/>
</dbReference>
<dbReference type="GO" id="GO:0015940">
    <property type="term" value="P:pantothenate biosynthetic process"/>
    <property type="evidence" value="ECO:0007669"/>
    <property type="project" value="UniProtKB-UniRule"/>
</dbReference>
<comment type="similarity">
    <text evidence="2 8">Belongs to the pantothenate synthetase family.</text>
</comment>
<protein>
    <recommendedName>
        <fullName evidence="8">Pantothenate synthetase</fullName>
        <shortName evidence="8">PS</shortName>
        <ecNumber evidence="8">6.3.2.1</ecNumber>
    </recommendedName>
    <alternativeName>
        <fullName evidence="8">Pantoate--beta-alanine ligase</fullName>
    </alternativeName>
    <alternativeName>
        <fullName evidence="8">Pantoate-activating enzyme</fullName>
    </alternativeName>
</protein>
<dbReference type="GO" id="GO:0005524">
    <property type="term" value="F:ATP binding"/>
    <property type="evidence" value="ECO:0007669"/>
    <property type="project" value="UniProtKB-KW"/>
</dbReference>
<name>A0A520S4Y9_9GAMM</name>